<feature type="chain" id="PRO_5035869983" evidence="1">
    <location>
        <begin position="27"/>
        <end position="131"/>
    </location>
</feature>
<evidence type="ECO:0000313" key="2">
    <source>
        <dbReference type="EMBL" id="MBR7673754.1"/>
    </source>
</evidence>
<evidence type="ECO:0000313" key="3">
    <source>
        <dbReference type="Proteomes" id="UP000675554"/>
    </source>
</evidence>
<comment type="caution">
    <text evidence="2">The sequence shown here is derived from an EMBL/GenBank/DDBJ whole genome shotgun (WGS) entry which is preliminary data.</text>
</comment>
<keyword evidence="1" id="KW-0732">Signal</keyword>
<dbReference type="EMBL" id="JAGSMN010000248">
    <property type="protein sequence ID" value="MBR7673754.1"/>
    <property type="molecule type" value="Genomic_DNA"/>
</dbReference>
<organism evidence="2 3">
    <name type="scientific">Streptomyces daliensis</name>
    <dbReference type="NCBI Taxonomy" id="299421"/>
    <lineage>
        <taxon>Bacteria</taxon>
        <taxon>Bacillati</taxon>
        <taxon>Actinomycetota</taxon>
        <taxon>Actinomycetes</taxon>
        <taxon>Kitasatosporales</taxon>
        <taxon>Streptomycetaceae</taxon>
        <taxon>Streptomyces</taxon>
    </lineage>
</organism>
<proteinExistence type="predicted"/>
<feature type="signal peptide" evidence="1">
    <location>
        <begin position="1"/>
        <end position="26"/>
    </location>
</feature>
<protein>
    <submittedName>
        <fullName evidence="2">Uncharacterized protein</fullName>
    </submittedName>
</protein>
<name>A0A8T4IWZ5_9ACTN</name>
<accession>A0A8T4IWZ5</accession>
<keyword evidence="3" id="KW-1185">Reference proteome</keyword>
<dbReference type="AlphaFoldDB" id="A0A8T4IWZ5"/>
<sequence>MRKYRTVGVALFAAVAVVSGSGVANASAGWNYVGAGDFSNRDVDNGLWFTDYVQSSGGSFRTCLANKSETYTYTLWEHDSSNSRKIASKSSKGGCLVFNGIDDYVDGGNNKAELMLSTTNPEGGDGVAFYD</sequence>
<reference evidence="2" key="1">
    <citation type="submission" date="2021-04" db="EMBL/GenBank/DDBJ databases">
        <title>Sequencing of actinobacteria type strains.</title>
        <authorList>
            <person name="Nguyen G.-S."/>
            <person name="Wentzel A."/>
        </authorList>
    </citation>
    <scope>NUCLEOTIDE SEQUENCE</scope>
    <source>
        <strain evidence="2">DSM 42095</strain>
    </source>
</reference>
<evidence type="ECO:0000256" key="1">
    <source>
        <dbReference type="SAM" id="SignalP"/>
    </source>
</evidence>
<dbReference type="Proteomes" id="UP000675554">
    <property type="component" value="Unassembled WGS sequence"/>
</dbReference>
<gene>
    <name evidence="2" type="ORF">KDA82_12140</name>
</gene>